<proteinExistence type="predicted"/>
<reference evidence="3" key="1">
    <citation type="journal article" date="2018" name="Front. Microbiol.">
        <title>Genome-Based Analysis Reveals the Taxonomy and Diversity of the Family Idiomarinaceae.</title>
        <authorList>
            <person name="Liu Y."/>
            <person name="Lai Q."/>
            <person name="Shao Z."/>
        </authorList>
    </citation>
    <scope>NUCLEOTIDE SEQUENCE [LARGE SCALE GENOMIC DNA]</scope>
    <source>
        <strain evidence="3">SW15</strain>
    </source>
</reference>
<sequence>MHHGVLSSHQRCRGFLLWEWVIALTLLGCFAVFVIALLQQQKSLVEQQAEWRRELRLAALQREIDTFVAGHTLLFDLQEGY</sequence>
<comment type="caution">
    <text evidence="2">The sequence shown here is derived from an EMBL/GenBank/DDBJ whole genome shotgun (WGS) entry which is preliminary data.</text>
</comment>
<dbReference type="Proteomes" id="UP000286678">
    <property type="component" value="Unassembled WGS sequence"/>
</dbReference>
<gene>
    <name evidence="2" type="ORF">CWE21_07725</name>
</gene>
<dbReference type="AlphaFoldDB" id="A0A432XG80"/>
<name>A0A432XG80_9GAMM</name>
<protein>
    <submittedName>
        <fullName evidence="2">Uncharacterized protein</fullName>
    </submittedName>
</protein>
<feature type="transmembrane region" description="Helical" evidence="1">
    <location>
        <begin position="20"/>
        <end position="38"/>
    </location>
</feature>
<evidence type="ECO:0000313" key="2">
    <source>
        <dbReference type="EMBL" id="RUO47725.1"/>
    </source>
</evidence>
<keyword evidence="3" id="KW-1185">Reference proteome</keyword>
<evidence type="ECO:0000313" key="3">
    <source>
        <dbReference type="Proteomes" id="UP000286678"/>
    </source>
</evidence>
<keyword evidence="1" id="KW-0812">Transmembrane</keyword>
<dbReference type="RefSeq" id="WP_126833872.1">
    <property type="nucleotide sequence ID" value="NZ_PIPT01000005.1"/>
</dbReference>
<accession>A0A432XG80</accession>
<keyword evidence="1" id="KW-0472">Membrane</keyword>
<organism evidence="2 3">
    <name type="scientific">Pseudidiomarina aquimaris</name>
    <dbReference type="NCBI Taxonomy" id="641841"/>
    <lineage>
        <taxon>Bacteria</taxon>
        <taxon>Pseudomonadati</taxon>
        <taxon>Pseudomonadota</taxon>
        <taxon>Gammaproteobacteria</taxon>
        <taxon>Alteromonadales</taxon>
        <taxon>Idiomarinaceae</taxon>
        <taxon>Pseudidiomarina</taxon>
    </lineage>
</organism>
<dbReference type="EMBL" id="PIPT01000005">
    <property type="protein sequence ID" value="RUO47725.1"/>
    <property type="molecule type" value="Genomic_DNA"/>
</dbReference>
<keyword evidence="1" id="KW-1133">Transmembrane helix</keyword>
<evidence type="ECO:0000256" key="1">
    <source>
        <dbReference type="SAM" id="Phobius"/>
    </source>
</evidence>